<feature type="binding site" evidence="3">
    <location>
        <begin position="12"/>
        <end position="17"/>
    </location>
    <ligand>
        <name>ATP</name>
        <dbReference type="ChEBI" id="CHEBI:30616"/>
    </ligand>
</feature>
<dbReference type="CDD" id="cd02022">
    <property type="entry name" value="DPCK"/>
    <property type="match status" value="1"/>
</dbReference>
<gene>
    <name evidence="3" type="primary">coaE</name>
    <name evidence="5" type="ORF">IV73_GL000120</name>
</gene>
<dbReference type="EMBL" id="JQBP01000001">
    <property type="protein sequence ID" value="KRN75632.1"/>
    <property type="molecule type" value="Genomic_DNA"/>
</dbReference>
<proteinExistence type="inferred from homology"/>
<evidence type="ECO:0000256" key="3">
    <source>
        <dbReference type="HAMAP-Rule" id="MF_00376"/>
    </source>
</evidence>
<dbReference type="Pfam" id="PF01121">
    <property type="entry name" value="CoaE"/>
    <property type="match status" value="1"/>
</dbReference>
<comment type="function">
    <text evidence="3">Catalyzes the phosphorylation of the 3'-hydroxyl group of dephosphocoenzyme A to form coenzyme A.</text>
</comment>
<dbReference type="HAMAP" id="MF_00376">
    <property type="entry name" value="Dephospho_CoA_kinase"/>
    <property type="match status" value="1"/>
</dbReference>
<keyword evidence="3" id="KW-0173">Coenzyme A biosynthesis</keyword>
<protein>
    <recommendedName>
        <fullName evidence="3 4">Dephospho-CoA kinase</fullName>
        <ecNumber evidence="3 4">2.7.1.24</ecNumber>
    </recommendedName>
    <alternativeName>
        <fullName evidence="3">Dephosphocoenzyme A kinase</fullName>
    </alternativeName>
</protein>
<dbReference type="EC" id="2.7.1.24" evidence="3 4"/>
<dbReference type="Gene3D" id="3.40.50.300">
    <property type="entry name" value="P-loop containing nucleotide triphosphate hydrolases"/>
    <property type="match status" value="1"/>
</dbReference>
<accession>A0A0R2JE33</accession>
<comment type="subcellular location">
    <subcellularLocation>
        <location evidence="3">Cytoplasm</location>
    </subcellularLocation>
</comment>
<sequence length="201" mass="22656">MMLKIGITGGIATGKSTIAHKLRTLGYVVLDSDQVSHDLTAPGGQALPEIVRQFGFDMVDEQHGLNRAKLGALVFNDQTKLEQLNQIMHPLINQALTKQLSALDQSGQRLVFVEIPLLFETDNFIKMDQVLMVTVENKQTQLERLMKRNHLSKTEAEQRIAAQMPLEIKEACSDYVLTNDKDEYVNEQLDHVLMKIRDSLA</sequence>
<evidence type="ECO:0000313" key="6">
    <source>
        <dbReference type="Proteomes" id="UP000051655"/>
    </source>
</evidence>
<name>A0A0R2JE33_9LACO</name>
<reference evidence="5 6" key="1">
    <citation type="journal article" date="2015" name="Genome Announc.">
        <title>Expanding the biotechnology potential of lactobacilli through comparative genomics of 213 strains and associated genera.</title>
        <authorList>
            <person name="Sun Z."/>
            <person name="Harris H.M."/>
            <person name="McCann A."/>
            <person name="Guo C."/>
            <person name="Argimon S."/>
            <person name="Zhang W."/>
            <person name="Yang X."/>
            <person name="Jeffery I.B."/>
            <person name="Cooney J.C."/>
            <person name="Kagawa T.F."/>
            <person name="Liu W."/>
            <person name="Song Y."/>
            <person name="Salvetti E."/>
            <person name="Wrobel A."/>
            <person name="Rasinkangas P."/>
            <person name="Parkhill J."/>
            <person name="Rea M.C."/>
            <person name="O'Sullivan O."/>
            <person name="Ritari J."/>
            <person name="Douillard F.P."/>
            <person name="Paul Ross R."/>
            <person name="Yang R."/>
            <person name="Briner A.E."/>
            <person name="Felis G.E."/>
            <person name="de Vos W.M."/>
            <person name="Barrangou R."/>
            <person name="Klaenhammer T.R."/>
            <person name="Caufield P.W."/>
            <person name="Cui Y."/>
            <person name="Zhang H."/>
            <person name="O'Toole P.W."/>
        </authorList>
    </citation>
    <scope>NUCLEOTIDE SEQUENCE [LARGE SCALE GENOMIC DNA]</scope>
    <source>
        <strain evidence="5 6">DSM 20593</strain>
    </source>
</reference>
<dbReference type="PANTHER" id="PTHR10695:SF46">
    <property type="entry name" value="BIFUNCTIONAL COENZYME A SYNTHASE-RELATED"/>
    <property type="match status" value="1"/>
</dbReference>
<dbReference type="PANTHER" id="PTHR10695">
    <property type="entry name" value="DEPHOSPHO-COA KINASE-RELATED"/>
    <property type="match status" value="1"/>
</dbReference>
<dbReference type="GO" id="GO:0015937">
    <property type="term" value="P:coenzyme A biosynthetic process"/>
    <property type="evidence" value="ECO:0007669"/>
    <property type="project" value="UniProtKB-UniRule"/>
</dbReference>
<dbReference type="GO" id="GO:0004140">
    <property type="term" value="F:dephospho-CoA kinase activity"/>
    <property type="evidence" value="ECO:0007669"/>
    <property type="project" value="UniProtKB-UniRule"/>
</dbReference>
<dbReference type="GO" id="GO:0005737">
    <property type="term" value="C:cytoplasm"/>
    <property type="evidence" value="ECO:0007669"/>
    <property type="project" value="UniProtKB-SubCell"/>
</dbReference>
<evidence type="ECO:0000256" key="2">
    <source>
        <dbReference type="ARBA" id="ARBA00022840"/>
    </source>
</evidence>
<dbReference type="GO" id="GO:0005524">
    <property type="term" value="F:ATP binding"/>
    <property type="evidence" value="ECO:0007669"/>
    <property type="project" value="UniProtKB-UniRule"/>
</dbReference>
<dbReference type="SUPFAM" id="SSF52540">
    <property type="entry name" value="P-loop containing nucleoside triphosphate hydrolases"/>
    <property type="match status" value="1"/>
</dbReference>
<dbReference type="InterPro" id="IPR001977">
    <property type="entry name" value="Depp_CoAkinase"/>
</dbReference>
<keyword evidence="1 3" id="KW-0547">Nucleotide-binding</keyword>
<dbReference type="AlphaFoldDB" id="A0A0R2JE33"/>
<keyword evidence="3" id="KW-0963">Cytoplasm</keyword>
<comment type="similarity">
    <text evidence="3">Belongs to the CoaE family.</text>
</comment>
<organism evidence="5 6">
    <name type="scientific">Weissella kandleri</name>
    <dbReference type="NCBI Taxonomy" id="1616"/>
    <lineage>
        <taxon>Bacteria</taxon>
        <taxon>Bacillati</taxon>
        <taxon>Bacillota</taxon>
        <taxon>Bacilli</taxon>
        <taxon>Lactobacillales</taxon>
        <taxon>Lactobacillaceae</taxon>
        <taxon>Weissella</taxon>
    </lineage>
</organism>
<comment type="catalytic activity">
    <reaction evidence="3">
        <text>3'-dephospho-CoA + ATP = ADP + CoA + H(+)</text>
        <dbReference type="Rhea" id="RHEA:18245"/>
        <dbReference type="ChEBI" id="CHEBI:15378"/>
        <dbReference type="ChEBI" id="CHEBI:30616"/>
        <dbReference type="ChEBI" id="CHEBI:57287"/>
        <dbReference type="ChEBI" id="CHEBI:57328"/>
        <dbReference type="ChEBI" id="CHEBI:456216"/>
        <dbReference type="EC" id="2.7.1.24"/>
    </reaction>
</comment>
<dbReference type="NCBIfam" id="TIGR00152">
    <property type="entry name" value="dephospho-CoA kinase"/>
    <property type="match status" value="1"/>
</dbReference>
<evidence type="ECO:0000256" key="1">
    <source>
        <dbReference type="ARBA" id="ARBA00022741"/>
    </source>
</evidence>
<dbReference type="UniPathway" id="UPA00241">
    <property type="reaction ID" value="UER00356"/>
</dbReference>
<keyword evidence="3" id="KW-0418">Kinase</keyword>
<keyword evidence="3" id="KW-0808">Transferase</keyword>
<dbReference type="Proteomes" id="UP000051655">
    <property type="component" value="Unassembled WGS sequence"/>
</dbReference>
<keyword evidence="2 3" id="KW-0067">ATP-binding</keyword>
<evidence type="ECO:0000256" key="4">
    <source>
        <dbReference type="NCBIfam" id="TIGR00152"/>
    </source>
</evidence>
<dbReference type="PATRIC" id="fig|1616.3.peg.123"/>
<comment type="pathway">
    <text evidence="3">Cofactor biosynthesis; coenzyme A biosynthesis; CoA from (R)-pantothenate: step 5/5.</text>
</comment>
<dbReference type="STRING" id="1616.IV73_GL000120"/>
<dbReference type="InterPro" id="IPR027417">
    <property type="entry name" value="P-loop_NTPase"/>
</dbReference>
<dbReference type="PROSITE" id="PS51219">
    <property type="entry name" value="DPCK"/>
    <property type="match status" value="1"/>
</dbReference>
<keyword evidence="6" id="KW-1185">Reference proteome</keyword>
<comment type="caution">
    <text evidence="5">The sequence shown here is derived from an EMBL/GenBank/DDBJ whole genome shotgun (WGS) entry which is preliminary data.</text>
</comment>
<evidence type="ECO:0000313" key="5">
    <source>
        <dbReference type="EMBL" id="KRN75632.1"/>
    </source>
</evidence>